<keyword evidence="2" id="KW-1003">Cell membrane</keyword>
<feature type="transmembrane region" description="Helical" evidence="8">
    <location>
        <begin position="245"/>
        <end position="269"/>
    </location>
</feature>
<evidence type="ECO:0000256" key="6">
    <source>
        <dbReference type="ARBA" id="ARBA00023136"/>
    </source>
</evidence>
<dbReference type="GO" id="GO:0005886">
    <property type="term" value="C:plasma membrane"/>
    <property type="evidence" value="ECO:0007669"/>
    <property type="project" value="UniProtKB-SubCell"/>
</dbReference>
<dbReference type="EMBL" id="PIPV01000003">
    <property type="protein sequence ID" value="RUO57106.1"/>
    <property type="molecule type" value="Genomic_DNA"/>
</dbReference>
<feature type="transmembrane region" description="Helical" evidence="8">
    <location>
        <begin position="386"/>
        <end position="405"/>
    </location>
</feature>
<dbReference type="PANTHER" id="PTHR32234:SF0">
    <property type="entry name" value="THIOL:DISULFIDE INTERCHANGE PROTEIN DSBD"/>
    <property type="match status" value="1"/>
</dbReference>
<keyword evidence="4" id="KW-0201">Cytochrome c-type biogenesis</keyword>
<dbReference type="CDD" id="cd02953">
    <property type="entry name" value="DsbDgamma"/>
    <property type="match status" value="1"/>
</dbReference>
<evidence type="ECO:0000256" key="1">
    <source>
        <dbReference type="ARBA" id="ARBA00004651"/>
    </source>
</evidence>
<gene>
    <name evidence="11" type="ORF">CWE25_05375</name>
</gene>
<protein>
    <submittedName>
        <fullName evidence="11">Protein-disulfide reductase DsbD</fullName>
    </submittedName>
</protein>
<feature type="transmembrane region" description="Helical" evidence="8">
    <location>
        <begin position="362"/>
        <end position="380"/>
    </location>
</feature>
<dbReference type="InterPro" id="IPR017937">
    <property type="entry name" value="Thioredoxin_CS"/>
</dbReference>
<dbReference type="InterPro" id="IPR036929">
    <property type="entry name" value="DsbDN_sf"/>
</dbReference>
<feature type="chain" id="PRO_5019061309" evidence="9">
    <location>
        <begin position="25"/>
        <end position="568"/>
    </location>
</feature>
<reference evidence="12" key="1">
    <citation type="journal article" date="2018" name="Front. Microbiol.">
        <title>Genome-Based Analysis Reveals the Taxonomy and Diversity of the Family Idiomarinaceae.</title>
        <authorList>
            <person name="Liu Y."/>
            <person name="Lai Q."/>
            <person name="Shao Z."/>
        </authorList>
    </citation>
    <scope>NUCLEOTIDE SEQUENCE [LARGE SCALE GENOMIC DNA]</scope>
    <source>
        <strain evidence="12">F23</strain>
    </source>
</reference>
<dbReference type="InterPro" id="IPR035671">
    <property type="entry name" value="DsbD_gamma"/>
</dbReference>
<evidence type="ECO:0000313" key="11">
    <source>
        <dbReference type="EMBL" id="RUO57106.1"/>
    </source>
</evidence>
<dbReference type="NCBIfam" id="NF001419">
    <property type="entry name" value="PRK00293.1"/>
    <property type="match status" value="1"/>
</dbReference>
<dbReference type="SUPFAM" id="SSF74863">
    <property type="entry name" value="Thiol:disulfide interchange protein DsbD, N-terminal domain (DsbD-alpha)"/>
    <property type="match status" value="1"/>
</dbReference>
<dbReference type="Gene3D" id="2.60.40.1250">
    <property type="entry name" value="Thiol:disulfide interchange protein DsbD, N-terminal domain"/>
    <property type="match status" value="1"/>
</dbReference>
<dbReference type="OrthoDB" id="9811036at2"/>
<dbReference type="AlphaFoldDB" id="A0A432Y8C4"/>
<keyword evidence="7" id="KW-0676">Redox-active center</keyword>
<dbReference type="Proteomes" id="UP000287330">
    <property type="component" value="Unassembled WGS sequence"/>
</dbReference>
<dbReference type="InterPro" id="IPR003834">
    <property type="entry name" value="Cyt_c_assmbl_TM_dom"/>
</dbReference>
<evidence type="ECO:0000256" key="4">
    <source>
        <dbReference type="ARBA" id="ARBA00022748"/>
    </source>
</evidence>
<accession>A0A432Y8C4</accession>
<dbReference type="RefSeq" id="WP_110574662.1">
    <property type="nucleotide sequence ID" value="NZ_PIPV01000003.1"/>
</dbReference>
<feature type="transmembrane region" description="Helical" evidence="8">
    <location>
        <begin position="208"/>
        <end position="233"/>
    </location>
</feature>
<dbReference type="GO" id="GO:0015035">
    <property type="term" value="F:protein-disulfide reductase activity"/>
    <property type="evidence" value="ECO:0007669"/>
    <property type="project" value="TreeGrafter"/>
</dbReference>
<dbReference type="InterPro" id="IPR028250">
    <property type="entry name" value="DsbDN"/>
</dbReference>
<evidence type="ECO:0000313" key="12">
    <source>
        <dbReference type="Proteomes" id="UP000287330"/>
    </source>
</evidence>
<keyword evidence="5 8" id="KW-1133">Transmembrane helix</keyword>
<keyword evidence="12" id="KW-1185">Reference proteome</keyword>
<dbReference type="Gene3D" id="3.40.30.10">
    <property type="entry name" value="Glutaredoxin"/>
    <property type="match status" value="1"/>
</dbReference>
<evidence type="ECO:0000256" key="8">
    <source>
        <dbReference type="SAM" id="Phobius"/>
    </source>
</evidence>
<dbReference type="SUPFAM" id="SSF52833">
    <property type="entry name" value="Thioredoxin-like"/>
    <property type="match status" value="1"/>
</dbReference>
<evidence type="ECO:0000256" key="3">
    <source>
        <dbReference type="ARBA" id="ARBA00022692"/>
    </source>
</evidence>
<dbReference type="Pfam" id="PF11412">
    <property type="entry name" value="DsbD_N"/>
    <property type="match status" value="1"/>
</dbReference>
<feature type="transmembrane region" description="Helical" evidence="8">
    <location>
        <begin position="329"/>
        <end position="350"/>
    </location>
</feature>
<dbReference type="GO" id="GO:0017004">
    <property type="term" value="P:cytochrome complex assembly"/>
    <property type="evidence" value="ECO:0007669"/>
    <property type="project" value="UniProtKB-KW"/>
</dbReference>
<sequence length="568" mass="62932">MNKTCSAFLVALVSWFLLTSHAFAQNSNLFSQQPEFLTVDQAFTIQVVNDSPLTIGIEIQPGYYLYQHAFKITPASAVKRPIDYPPAEPHVDEFFGETKIYRNYVELTYDLNDSVNSVDFHYQGCADAGLCYPPETHTITLQNDANEQSPALLADEVANTLVKHVDLATLGLFFLLGIGLAFTPCVFPMYPIISATVVGDKPKTLKNLVLLAFVYVQGMSITYSLLGLIVASMGMQFQAYFQHPVIIGVLAVAFALFAMSMLGIVNFQLPSAWQSRLDNISRQQRSGRIAGVFSIGVISGLVASPCTTAPLSGALLFVAQTGDLLSGALLLYVLSLGMGLPLIIFAASGGRLLPKAGAWMNIIKHLLGWLLLAAVVFLLERLLSDILSFVLWLTYFAALATYMGRHVLDLKHPLSRALLFILVTATAVAGSYWQVDKYYAVKQSHGFFARVESSTALTQQLEQARQSQQWVMVDLYADWCVACKEFEQYTFSRSSVQNALSDFKKLQIDVTDNTADHQQLLNRYQVLGLPTLLFFSPNGEELTQWRVTGFLDEDAFNEHLQKMKDTAN</sequence>
<dbReference type="Pfam" id="PF13899">
    <property type="entry name" value="Thioredoxin_7"/>
    <property type="match status" value="1"/>
</dbReference>
<evidence type="ECO:0000256" key="5">
    <source>
        <dbReference type="ARBA" id="ARBA00022989"/>
    </source>
</evidence>
<feature type="transmembrane region" description="Helical" evidence="8">
    <location>
        <begin position="290"/>
        <end position="317"/>
    </location>
</feature>
<feature type="signal peptide" evidence="9">
    <location>
        <begin position="1"/>
        <end position="24"/>
    </location>
</feature>
<feature type="transmembrane region" description="Helical" evidence="8">
    <location>
        <begin position="417"/>
        <end position="435"/>
    </location>
</feature>
<feature type="domain" description="Thioredoxin" evidence="10">
    <location>
        <begin position="414"/>
        <end position="565"/>
    </location>
</feature>
<organism evidence="11 12">
    <name type="scientific">Idiomarina fontislapidosi</name>
    <dbReference type="NCBI Taxonomy" id="263723"/>
    <lineage>
        <taxon>Bacteria</taxon>
        <taxon>Pseudomonadati</taxon>
        <taxon>Pseudomonadota</taxon>
        <taxon>Gammaproteobacteria</taxon>
        <taxon>Alteromonadales</taxon>
        <taxon>Idiomarinaceae</taxon>
        <taxon>Idiomarina</taxon>
    </lineage>
</organism>
<feature type="transmembrane region" description="Helical" evidence="8">
    <location>
        <begin position="167"/>
        <end position="187"/>
    </location>
</feature>
<comment type="subcellular location">
    <subcellularLocation>
        <location evidence="1">Cell membrane</location>
        <topology evidence="1">Multi-pass membrane protein</topology>
    </subcellularLocation>
</comment>
<keyword evidence="3 8" id="KW-0812">Transmembrane</keyword>
<dbReference type="PANTHER" id="PTHR32234">
    <property type="entry name" value="THIOL:DISULFIDE INTERCHANGE PROTEIN DSBD"/>
    <property type="match status" value="1"/>
</dbReference>
<evidence type="ECO:0000256" key="2">
    <source>
        <dbReference type="ARBA" id="ARBA00022475"/>
    </source>
</evidence>
<dbReference type="PROSITE" id="PS51352">
    <property type="entry name" value="THIOREDOXIN_2"/>
    <property type="match status" value="1"/>
</dbReference>
<keyword evidence="9" id="KW-0732">Signal</keyword>
<evidence type="ECO:0000256" key="9">
    <source>
        <dbReference type="SAM" id="SignalP"/>
    </source>
</evidence>
<dbReference type="Pfam" id="PF02683">
    <property type="entry name" value="DsbD_TM"/>
    <property type="match status" value="1"/>
</dbReference>
<dbReference type="InterPro" id="IPR036249">
    <property type="entry name" value="Thioredoxin-like_sf"/>
</dbReference>
<name>A0A432Y8C4_9GAMM</name>
<dbReference type="PROSITE" id="PS00194">
    <property type="entry name" value="THIOREDOXIN_1"/>
    <property type="match status" value="1"/>
</dbReference>
<dbReference type="GO" id="GO:0045454">
    <property type="term" value="P:cell redox homeostasis"/>
    <property type="evidence" value="ECO:0007669"/>
    <property type="project" value="TreeGrafter"/>
</dbReference>
<proteinExistence type="predicted"/>
<evidence type="ECO:0000256" key="7">
    <source>
        <dbReference type="ARBA" id="ARBA00023284"/>
    </source>
</evidence>
<comment type="caution">
    <text evidence="11">The sequence shown here is derived from an EMBL/GenBank/DDBJ whole genome shotgun (WGS) entry which is preliminary data.</text>
</comment>
<evidence type="ECO:0000259" key="10">
    <source>
        <dbReference type="PROSITE" id="PS51352"/>
    </source>
</evidence>
<dbReference type="InterPro" id="IPR013766">
    <property type="entry name" value="Thioredoxin_domain"/>
</dbReference>
<keyword evidence="6 8" id="KW-0472">Membrane</keyword>